<dbReference type="InterPro" id="IPR040256">
    <property type="entry name" value="At4g02000-like"/>
</dbReference>
<dbReference type="PANTHER" id="PTHR31286:SF167">
    <property type="entry name" value="OS09G0268800 PROTEIN"/>
    <property type="match status" value="1"/>
</dbReference>
<evidence type="ECO:0000313" key="2">
    <source>
        <dbReference type="EMBL" id="KAK3198734.1"/>
    </source>
</evidence>
<accession>A0AAE0A1Y5</accession>
<name>A0AAE0A1Y5_9ROSI</name>
<keyword evidence="3" id="KW-1185">Reference proteome</keyword>
<evidence type="ECO:0000259" key="1">
    <source>
        <dbReference type="Pfam" id="PF14111"/>
    </source>
</evidence>
<reference evidence="2" key="1">
    <citation type="journal article" date="2023" name="Plant J.">
        <title>Genome sequences and population genomics provide insights into the demographic history, inbreeding, and mutation load of two 'living fossil' tree species of Dipteronia.</title>
        <authorList>
            <person name="Feng Y."/>
            <person name="Comes H.P."/>
            <person name="Chen J."/>
            <person name="Zhu S."/>
            <person name="Lu R."/>
            <person name="Zhang X."/>
            <person name="Li P."/>
            <person name="Qiu J."/>
            <person name="Olsen K.M."/>
            <person name="Qiu Y."/>
        </authorList>
    </citation>
    <scope>NUCLEOTIDE SEQUENCE</scope>
    <source>
        <strain evidence="2">NBL</strain>
    </source>
</reference>
<dbReference type="EMBL" id="JANJYJ010000007">
    <property type="protein sequence ID" value="KAK3198734.1"/>
    <property type="molecule type" value="Genomic_DNA"/>
</dbReference>
<gene>
    <name evidence="2" type="ORF">Dsin_022149</name>
</gene>
<dbReference type="PANTHER" id="PTHR31286">
    <property type="entry name" value="GLYCINE-RICH CELL WALL STRUCTURAL PROTEIN 1.8-LIKE"/>
    <property type="match status" value="1"/>
</dbReference>
<proteinExistence type="predicted"/>
<protein>
    <recommendedName>
        <fullName evidence="1">DUF4283 domain-containing protein</fullName>
    </recommendedName>
</protein>
<dbReference type="Pfam" id="PF14111">
    <property type="entry name" value="DUF4283"/>
    <property type="match status" value="1"/>
</dbReference>
<dbReference type="AlphaFoldDB" id="A0AAE0A1Y5"/>
<comment type="caution">
    <text evidence="2">The sequence shown here is derived from an EMBL/GenBank/DDBJ whole genome shotgun (WGS) entry which is preliminary data.</text>
</comment>
<sequence length="455" mass="50357">MNAEKIIKLCEGLSFKEKDGQACTLDVQLKNKSEHRLTMCLVGKVLKQKLVNREVFINVMRKIWKVNGGIEIEPIAGNVFAFYFSTLEDRQRILKGGPWSFDGASILFEKPAGVGELRDMGFKLVDFWVQIHNIPLLCLTEEIGLFMGNMIGVVHDVDLGAVVDGASRFLRMRVTVEVDKPLQRCLLVDLLGNGKVTTMLLRYERLMDYCFRCDRIGHVMDGCIWKVDEERNVFTEASRKLAVWLRASSPPKRSWRGKGRVEPATWGKTVGFRGWLGEVEKSGSSPALIPDDGMVKTSEIFQDLRHISGPLDGPVGVASSVKGVLSQPGLESDPVPRMLASSHSPIVGPGLRDIATGPTLDNHRKGPALGGKNIGEGWISGSWKKVSYTGTGEFKDNNNLGTILGKRRSDDINCGDGNGSKRPFISTTEEAWAIEDGKTGLAMRHRFQIQLQNSF</sequence>
<feature type="domain" description="DUF4283" evidence="1">
    <location>
        <begin position="35"/>
        <end position="109"/>
    </location>
</feature>
<evidence type="ECO:0000313" key="3">
    <source>
        <dbReference type="Proteomes" id="UP001281410"/>
    </source>
</evidence>
<organism evidence="2 3">
    <name type="scientific">Dipteronia sinensis</name>
    <dbReference type="NCBI Taxonomy" id="43782"/>
    <lineage>
        <taxon>Eukaryota</taxon>
        <taxon>Viridiplantae</taxon>
        <taxon>Streptophyta</taxon>
        <taxon>Embryophyta</taxon>
        <taxon>Tracheophyta</taxon>
        <taxon>Spermatophyta</taxon>
        <taxon>Magnoliopsida</taxon>
        <taxon>eudicotyledons</taxon>
        <taxon>Gunneridae</taxon>
        <taxon>Pentapetalae</taxon>
        <taxon>rosids</taxon>
        <taxon>malvids</taxon>
        <taxon>Sapindales</taxon>
        <taxon>Sapindaceae</taxon>
        <taxon>Hippocastanoideae</taxon>
        <taxon>Acereae</taxon>
        <taxon>Dipteronia</taxon>
    </lineage>
</organism>
<dbReference type="InterPro" id="IPR025558">
    <property type="entry name" value="DUF4283"/>
</dbReference>
<dbReference type="Proteomes" id="UP001281410">
    <property type="component" value="Unassembled WGS sequence"/>
</dbReference>